<evidence type="ECO:0000256" key="6">
    <source>
        <dbReference type="RuleBase" id="RU000682"/>
    </source>
</evidence>
<dbReference type="FunFam" id="1.10.10.60:FF:000291">
    <property type="entry name" value="ALX homeobox protein 1"/>
    <property type="match status" value="1"/>
</dbReference>
<feature type="region of interest" description="Disordered" evidence="7">
    <location>
        <begin position="1"/>
        <end position="38"/>
    </location>
</feature>
<evidence type="ECO:0000256" key="1">
    <source>
        <dbReference type="ARBA" id="ARBA00004123"/>
    </source>
</evidence>
<dbReference type="EMBL" id="JPKZ01000256">
    <property type="protein sequence ID" value="KHN88270.1"/>
    <property type="molecule type" value="Genomic_DNA"/>
</dbReference>
<evidence type="ECO:0000256" key="3">
    <source>
        <dbReference type="ARBA" id="ARBA00023155"/>
    </source>
</evidence>
<evidence type="ECO:0000313" key="9">
    <source>
        <dbReference type="EMBL" id="KHN88270.1"/>
    </source>
</evidence>
<dbReference type="AlphaFoldDB" id="A0A0B2W4V6"/>
<keyword evidence="2 5" id="KW-0238">DNA-binding</keyword>
<dbReference type="GO" id="GO:0000981">
    <property type="term" value="F:DNA-binding transcription factor activity, RNA polymerase II-specific"/>
    <property type="evidence" value="ECO:0007669"/>
    <property type="project" value="InterPro"/>
</dbReference>
<dbReference type="GO" id="GO:0005634">
    <property type="term" value="C:nucleus"/>
    <property type="evidence" value="ECO:0007669"/>
    <property type="project" value="UniProtKB-SubCell"/>
</dbReference>
<dbReference type="PROSITE" id="PS50071">
    <property type="entry name" value="HOMEOBOX_2"/>
    <property type="match status" value="1"/>
</dbReference>
<sequence length="351" mass="36877">MHDSTPSVSDAQDLSTLSEQQSPSSGSPDENGKRKQRRYRTTFSAYQLDELEKVFARTHYPDVFTREELAQRVILTEARVQVWFQNRRAKWRKQERTSSVHPYSHAAQHVSHASHPLVHANPYALLAAAAAQQNAENNDAAALMAAMSAQQQALAETMLNPAAAAFINPSLIGATGVGTALSKSSEVGTNQTTISSAQSPSGGGDSGNAVRPTSGASANSPTASAVNPSSSSLDSTAKRFISAPAIPVAAFSPLVASATGATATPDFSLMFGGLQHQIVAANYMQQMQRMATIESLAKQYSGIWAGAAAAAAQSPAWPDPNMLSALFSGTAHGLQAASLSNTIHETPSTKK</sequence>
<proteinExistence type="predicted"/>
<comment type="subcellular location">
    <subcellularLocation>
        <location evidence="1 5 6">Nucleus</location>
    </subcellularLocation>
</comment>
<dbReference type="GO" id="GO:0000977">
    <property type="term" value="F:RNA polymerase II transcription regulatory region sequence-specific DNA binding"/>
    <property type="evidence" value="ECO:0007669"/>
    <property type="project" value="TreeGrafter"/>
</dbReference>
<dbReference type="STRING" id="6265.A0A0B2W4V6"/>
<feature type="region of interest" description="Disordered" evidence="7">
    <location>
        <begin position="188"/>
        <end position="231"/>
    </location>
</feature>
<keyword evidence="4 5" id="KW-0539">Nucleus</keyword>
<evidence type="ECO:0000256" key="5">
    <source>
        <dbReference type="PROSITE-ProRule" id="PRU00108"/>
    </source>
</evidence>
<dbReference type="Pfam" id="PF00046">
    <property type="entry name" value="Homeodomain"/>
    <property type="match status" value="1"/>
</dbReference>
<organism evidence="9 10">
    <name type="scientific">Toxocara canis</name>
    <name type="common">Canine roundworm</name>
    <dbReference type="NCBI Taxonomy" id="6265"/>
    <lineage>
        <taxon>Eukaryota</taxon>
        <taxon>Metazoa</taxon>
        <taxon>Ecdysozoa</taxon>
        <taxon>Nematoda</taxon>
        <taxon>Chromadorea</taxon>
        <taxon>Rhabditida</taxon>
        <taxon>Spirurina</taxon>
        <taxon>Ascaridomorpha</taxon>
        <taxon>Ascaridoidea</taxon>
        <taxon>Toxocaridae</taxon>
        <taxon>Toxocara</taxon>
    </lineage>
</organism>
<gene>
    <name evidence="9" type="primary">Arx</name>
    <name evidence="9" type="ORF">Tcan_05751</name>
</gene>
<feature type="compositionally biased region" description="Polar residues" evidence="7">
    <location>
        <begin position="188"/>
        <end position="200"/>
    </location>
</feature>
<evidence type="ECO:0000256" key="2">
    <source>
        <dbReference type="ARBA" id="ARBA00023125"/>
    </source>
</evidence>
<dbReference type="InterPro" id="IPR001356">
    <property type="entry name" value="HD"/>
</dbReference>
<feature type="compositionally biased region" description="Polar residues" evidence="7">
    <location>
        <begin position="214"/>
        <end position="231"/>
    </location>
</feature>
<protein>
    <submittedName>
        <fullName evidence="9">Homeobox protein ARX</fullName>
    </submittedName>
</protein>
<dbReference type="PANTHER" id="PTHR24329">
    <property type="entry name" value="HOMEOBOX PROTEIN ARISTALESS"/>
    <property type="match status" value="1"/>
</dbReference>
<dbReference type="CDD" id="cd00086">
    <property type="entry name" value="homeodomain"/>
    <property type="match status" value="1"/>
</dbReference>
<reference evidence="9 10" key="1">
    <citation type="submission" date="2014-11" db="EMBL/GenBank/DDBJ databases">
        <title>Genetic blueprint of the zoonotic pathogen Toxocara canis.</title>
        <authorList>
            <person name="Zhu X.-Q."/>
            <person name="Korhonen P.K."/>
            <person name="Cai H."/>
            <person name="Young N.D."/>
            <person name="Nejsum P."/>
            <person name="von Samson-Himmelstjerna G."/>
            <person name="Boag P.R."/>
            <person name="Tan P."/>
            <person name="Li Q."/>
            <person name="Min J."/>
            <person name="Yang Y."/>
            <person name="Wang X."/>
            <person name="Fang X."/>
            <person name="Hall R.S."/>
            <person name="Hofmann A."/>
            <person name="Sternberg P.W."/>
            <person name="Jex A.R."/>
            <person name="Gasser R.B."/>
        </authorList>
    </citation>
    <scope>NUCLEOTIDE SEQUENCE [LARGE SCALE GENOMIC DNA]</scope>
    <source>
        <strain evidence="9">PN_DK_2014</strain>
    </source>
</reference>
<dbReference type="OMA" id="QHESSHF"/>
<evidence type="ECO:0000259" key="8">
    <source>
        <dbReference type="PROSITE" id="PS50071"/>
    </source>
</evidence>
<keyword evidence="10" id="KW-1185">Reference proteome</keyword>
<feature type="compositionally biased region" description="Polar residues" evidence="7">
    <location>
        <begin position="1"/>
        <end position="28"/>
    </location>
</feature>
<dbReference type="InterPro" id="IPR017970">
    <property type="entry name" value="Homeobox_CS"/>
</dbReference>
<feature type="DNA-binding region" description="Homeobox" evidence="5">
    <location>
        <begin position="36"/>
        <end position="95"/>
    </location>
</feature>
<evidence type="ECO:0000256" key="4">
    <source>
        <dbReference type="ARBA" id="ARBA00023242"/>
    </source>
</evidence>
<dbReference type="OrthoDB" id="6159439at2759"/>
<comment type="caution">
    <text evidence="9">The sequence shown here is derived from an EMBL/GenBank/DDBJ whole genome shotgun (WGS) entry which is preliminary data.</text>
</comment>
<accession>A0A0B2W4V6</accession>
<feature type="domain" description="Homeobox" evidence="8">
    <location>
        <begin position="34"/>
        <end position="94"/>
    </location>
</feature>
<name>A0A0B2W4V6_TOXCA</name>
<dbReference type="SMART" id="SM00389">
    <property type="entry name" value="HOX"/>
    <property type="match status" value="1"/>
</dbReference>
<dbReference type="Proteomes" id="UP000031036">
    <property type="component" value="Unassembled WGS sequence"/>
</dbReference>
<keyword evidence="3 5" id="KW-0371">Homeobox</keyword>
<dbReference type="PROSITE" id="PS00027">
    <property type="entry name" value="HOMEOBOX_1"/>
    <property type="match status" value="1"/>
</dbReference>
<dbReference type="InterPro" id="IPR050649">
    <property type="entry name" value="Paired_Homeobox_TFs"/>
</dbReference>
<dbReference type="SUPFAM" id="SSF46689">
    <property type="entry name" value="Homeodomain-like"/>
    <property type="match status" value="1"/>
</dbReference>
<evidence type="ECO:0000313" key="10">
    <source>
        <dbReference type="Proteomes" id="UP000031036"/>
    </source>
</evidence>
<dbReference type="Gene3D" id="1.10.10.60">
    <property type="entry name" value="Homeodomain-like"/>
    <property type="match status" value="1"/>
</dbReference>
<dbReference type="InterPro" id="IPR009057">
    <property type="entry name" value="Homeodomain-like_sf"/>
</dbReference>
<evidence type="ECO:0000256" key="7">
    <source>
        <dbReference type="SAM" id="MobiDB-lite"/>
    </source>
</evidence>
<dbReference type="PANTHER" id="PTHR24329:SF543">
    <property type="entry name" value="FI01017P-RELATED"/>
    <property type="match status" value="1"/>
</dbReference>